<dbReference type="EC" id="3.1.-.-" evidence="8"/>
<evidence type="ECO:0000256" key="3">
    <source>
        <dbReference type="ARBA" id="ARBA00022722"/>
    </source>
</evidence>
<comment type="similarity">
    <text evidence="7 8">Belongs to the PINc/VapC protein family.</text>
</comment>
<dbReference type="InterPro" id="IPR050556">
    <property type="entry name" value="Type_II_TA_system_RNase"/>
</dbReference>
<feature type="binding site" evidence="8">
    <location>
        <position position="8"/>
    </location>
    <ligand>
        <name>Mg(2+)</name>
        <dbReference type="ChEBI" id="CHEBI:18420"/>
    </ligand>
</feature>
<evidence type="ECO:0000256" key="5">
    <source>
        <dbReference type="ARBA" id="ARBA00022801"/>
    </source>
</evidence>
<dbReference type="KEGG" id="slom:PXH66_09625"/>
<dbReference type="EMBL" id="CP119075">
    <property type="protein sequence ID" value="WED67109.1"/>
    <property type="molecule type" value="Genomic_DNA"/>
</dbReference>
<dbReference type="PANTHER" id="PTHR33653">
    <property type="entry name" value="RIBONUCLEASE VAPC2"/>
    <property type="match status" value="1"/>
</dbReference>
<evidence type="ECO:0000256" key="7">
    <source>
        <dbReference type="ARBA" id="ARBA00038093"/>
    </source>
</evidence>
<evidence type="ECO:0000256" key="6">
    <source>
        <dbReference type="ARBA" id="ARBA00022842"/>
    </source>
</evidence>
<dbReference type="PANTHER" id="PTHR33653:SF1">
    <property type="entry name" value="RIBONUCLEASE VAPC2"/>
    <property type="match status" value="1"/>
</dbReference>
<keyword evidence="3 8" id="KW-0540">Nuclease</keyword>
<keyword evidence="6 8" id="KW-0460">Magnesium</keyword>
<dbReference type="InterPro" id="IPR022907">
    <property type="entry name" value="VapC_family"/>
</dbReference>
<dbReference type="HAMAP" id="MF_00265">
    <property type="entry name" value="VapC_Nob1"/>
    <property type="match status" value="1"/>
</dbReference>
<keyword evidence="2 8" id="KW-1277">Toxin-antitoxin system</keyword>
<keyword evidence="11" id="KW-1185">Reference proteome</keyword>
<proteinExistence type="inferred from homology"/>
<organism evidence="10 11">
    <name type="scientific">Synoicihabitans lomoniglobus</name>
    <dbReference type="NCBI Taxonomy" id="2909285"/>
    <lineage>
        <taxon>Bacteria</taxon>
        <taxon>Pseudomonadati</taxon>
        <taxon>Verrucomicrobiota</taxon>
        <taxon>Opitutia</taxon>
        <taxon>Opitutales</taxon>
        <taxon>Opitutaceae</taxon>
        <taxon>Synoicihabitans</taxon>
    </lineage>
</organism>
<evidence type="ECO:0000259" key="9">
    <source>
        <dbReference type="SMART" id="SM00670"/>
    </source>
</evidence>
<evidence type="ECO:0000256" key="8">
    <source>
        <dbReference type="HAMAP-Rule" id="MF_00265"/>
    </source>
</evidence>
<dbReference type="InterPro" id="IPR029060">
    <property type="entry name" value="PIN-like_dom_sf"/>
</dbReference>
<evidence type="ECO:0000256" key="4">
    <source>
        <dbReference type="ARBA" id="ARBA00022723"/>
    </source>
</evidence>
<dbReference type="SMART" id="SM00670">
    <property type="entry name" value="PINc"/>
    <property type="match status" value="1"/>
</dbReference>
<reference evidence="10" key="1">
    <citation type="submission" date="2023-03" db="EMBL/GenBank/DDBJ databases">
        <title>Lomoglobus Profundus gen. nov., sp. nov., a novel member of the phylum Verrucomicrobia, isolated from deep-marine sediment of South China Sea.</title>
        <authorList>
            <person name="Ahmad T."/>
            <person name="Ishaq S.E."/>
            <person name="Wang F."/>
        </authorList>
    </citation>
    <scope>NUCLEOTIDE SEQUENCE</scope>
    <source>
        <strain evidence="10">LMO-M01</strain>
    </source>
</reference>
<evidence type="ECO:0000313" key="10">
    <source>
        <dbReference type="EMBL" id="WED67109.1"/>
    </source>
</evidence>
<sequence length="134" mass="15005">MSARYLLDTNIVSDLIRNPQGKIRDMIVDREESTVAISVIVAAEIRFGCRKRDSAKLTRQANAIIEALTVLPWESPADECYARIRNDLEVKGESIGPNDLLIAAHCLALGLTLVTANQREFERVKGLKVENWLE</sequence>
<dbReference type="GO" id="GO:0004540">
    <property type="term" value="F:RNA nuclease activity"/>
    <property type="evidence" value="ECO:0007669"/>
    <property type="project" value="InterPro"/>
</dbReference>
<evidence type="ECO:0000256" key="1">
    <source>
        <dbReference type="ARBA" id="ARBA00001946"/>
    </source>
</evidence>
<dbReference type="RefSeq" id="WP_330931372.1">
    <property type="nucleotide sequence ID" value="NZ_CP119075.1"/>
</dbReference>
<gene>
    <name evidence="8" type="primary">vapC</name>
    <name evidence="10" type="ORF">PXH66_09625</name>
</gene>
<keyword evidence="4 8" id="KW-0479">Metal-binding</keyword>
<feature type="domain" description="PIN" evidence="9">
    <location>
        <begin position="3"/>
        <end position="122"/>
    </location>
</feature>
<dbReference type="AlphaFoldDB" id="A0AAF0I545"/>
<dbReference type="Gene3D" id="3.40.50.1010">
    <property type="entry name" value="5'-nuclease"/>
    <property type="match status" value="1"/>
</dbReference>
<evidence type="ECO:0000313" key="11">
    <source>
        <dbReference type="Proteomes" id="UP001218638"/>
    </source>
</evidence>
<feature type="binding site" evidence="8">
    <location>
        <position position="99"/>
    </location>
    <ligand>
        <name>Mg(2+)</name>
        <dbReference type="ChEBI" id="CHEBI:18420"/>
    </ligand>
</feature>
<dbReference type="Proteomes" id="UP001218638">
    <property type="component" value="Chromosome"/>
</dbReference>
<protein>
    <recommendedName>
        <fullName evidence="8">Ribonuclease VapC</fullName>
        <shortName evidence="8">RNase VapC</shortName>
        <ecNumber evidence="8">3.1.-.-</ecNumber>
    </recommendedName>
    <alternativeName>
        <fullName evidence="8">Toxin VapC</fullName>
    </alternativeName>
</protein>
<dbReference type="GO" id="GO:0000287">
    <property type="term" value="F:magnesium ion binding"/>
    <property type="evidence" value="ECO:0007669"/>
    <property type="project" value="UniProtKB-UniRule"/>
</dbReference>
<dbReference type="GO" id="GO:0090729">
    <property type="term" value="F:toxin activity"/>
    <property type="evidence" value="ECO:0007669"/>
    <property type="project" value="UniProtKB-KW"/>
</dbReference>
<keyword evidence="8" id="KW-0800">Toxin</keyword>
<accession>A0AAF0I545</accession>
<evidence type="ECO:0000256" key="2">
    <source>
        <dbReference type="ARBA" id="ARBA00022649"/>
    </source>
</evidence>
<dbReference type="GO" id="GO:0016787">
    <property type="term" value="F:hydrolase activity"/>
    <property type="evidence" value="ECO:0007669"/>
    <property type="project" value="UniProtKB-KW"/>
</dbReference>
<dbReference type="SUPFAM" id="SSF88723">
    <property type="entry name" value="PIN domain-like"/>
    <property type="match status" value="1"/>
</dbReference>
<dbReference type="CDD" id="cd18748">
    <property type="entry name" value="PIN_VapC4-5_FitB-like"/>
    <property type="match status" value="1"/>
</dbReference>
<dbReference type="InterPro" id="IPR002716">
    <property type="entry name" value="PIN_dom"/>
</dbReference>
<name>A0AAF0I545_9BACT</name>
<dbReference type="Pfam" id="PF01850">
    <property type="entry name" value="PIN"/>
    <property type="match status" value="1"/>
</dbReference>
<comment type="function">
    <text evidence="8">Toxic component of a toxin-antitoxin (TA) system. An RNase.</text>
</comment>
<keyword evidence="5 8" id="KW-0378">Hydrolase</keyword>
<comment type="cofactor">
    <cofactor evidence="1 8">
        <name>Mg(2+)</name>
        <dbReference type="ChEBI" id="CHEBI:18420"/>
    </cofactor>
</comment>